<sequence>MPTIDLAPFHLAVKNGYFQAEGLTVEASTAPSGPASVAKMVAGEVDVAYSSYTPFFQAKSQNAADIKLVADASSAGPKSTMVLAMPGSAVRTIQDMPGKRVAVTARGTISDLMTMATMKAAGVDYQGIQWINIPFPDMAPRLQRGDVDAAFMTEPYITGTIKTIGAVPVFDTAAGPTADFPTAGFGATAKFVAENPKTVAAFQRVMAKATAEAADRSKIEPLLVEFAKVDKETAAAATLLTFRSTLDAANVQRVPDLMLQFGAIPGRVDVAAMIVKP</sequence>
<evidence type="ECO:0000256" key="2">
    <source>
        <dbReference type="ARBA" id="ARBA00010742"/>
    </source>
</evidence>
<comment type="subcellular location">
    <subcellularLocation>
        <location evidence="1">Periplasm</location>
    </subcellularLocation>
</comment>
<comment type="caution">
    <text evidence="5">The sequence shown here is derived from an EMBL/GenBank/DDBJ whole genome shotgun (WGS) entry which is preliminary data.</text>
</comment>
<keyword evidence="6" id="KW-1185">Reference proteome</keyword>
<evidence type="ECO:0000256" key="3">
    <source>
        <dbReference type="ARBA" id="ARBA00022729"/>
    </source>
</evidence>
<dbReference type="Gene3D" id="3.40.190.10">
    <property type="entry name" value="Periplasmic binding protein-like II"/>
    <property type="match status" value="2"/>
</dbReference>
<dbReference type="SUPFAM" id="SSF53850">
    <property type="entry name" value="Periplasmic binding protein-like II"/>
    <property type="match status" value="1"/>
</dbReference>
<dbReference type="PANTHER" id="PTHR30024:SF47">
    <property type="entry name" value="TAURINE-BINDING PERIPLASMIC PROTEIN"/>
    <property type="match status" value="1"/>
</dbReference>
<dbReference type="EMBL" id="JAGINW010000001">
    <property type="protein sequence ID" value="MBP2321219.1"/>
    <property type="molecule type" value="Genomic_DNA"/>
</dbReference>
<keyword evidence="3" id="KW-0732">Signal</keyword>
<evidence type="ECO:0000313" key="5">
    <source>
        <dbReference type="EMBL" id="MBP2321219.1"/>
    </source>
</evidence>
<evidence type="ECO:0000313" key="6">
    <source>
        <dbReference type="Proteomes" id="UP001519332"/>
    </source>
</evidence>
<dbReference type="InterPro" id="IPR015168">
    <property type="entry name" value="SsuA/THI5"/>
</dbReference>
<reference evidence="5 6" key="1">
    <citation type="submission" date="2021-03" db="EMBL/GenBank/DDBJ databases">
        <title>Sequencing the genomes of 1000 actinobacteria strains.</title>
        <authorList>
            <person name="Klenk H.-P."/>
        </authorList>
    </citation>
    <scope>NUCLEOTIDE SEQUENCE [LARGE SCALE GENOMIC DNA]</scope>
    <source>
        <strain evidence="5 6">DSM 46670</strain>
    </source>
</reference>
<name>A0ABS4TB61_9PSEU</name>
<dbReference type="Proteomes" id="UP001519332">
    <property type="component" value="Unassembled WGS sequence"/>
</dbReference>
<evidence type="ECO:0000256" key="1">
    <source>
        <dbReference type="ARBA" id="ARBA00004418"/>
    </source>
</evidence>
<comment type="similarity">
    <text evidence="2">Belongs to the bacterial solute-binding protein SsuA/TauA family.</text>
</comment>
<proteinExistence type="inferred from homology"/>
<feature type="domain" description="SsuA/THI5-like" evidence="4">
    <location>
        <begin position="5"/>
        <end position="215"/>
    </location>
</feature>
<dbReference type="PANTHER" id="PTHR30024">
    <property type="entry name" value="ALIPHATIC SULFONATES-BINDING PROTEIN-RELATED"/>
    <property type="match status" value="1"/>
</dbReference>
<protein>
    <submittedName>
        <fullName evidence="5">NitT/TauT family transport system substrate-binding protein</fullName>
    </submittedName>
</protein>
<organism evidence="5 6">
    <name type="scientific">Kibdelosporangium banguiense</name>
    <dbReference type="NCBI Taxonomy" id="1365924"/>
    <lineage>
        <taxon>Bacteria</taxon>
        <taxon>Bacillati</taxon>
        <taxon>Actinomycetota</taxon>
        <taxon>Actinomycetes</taxon>
        <taxon>Pseudonocardiales</taxon>
        <taxon>Pseudonocardiaceae</taxon>
        <taxon>Kibdelosporangium</taxon>
    </lineage>
</organism>
<evidence type="ECO:0000259" key="4">
    <source>
        <dbReference type="Pfam" id="PF09084"/>
    </source>
</evidence>
<dbReference type="Pfam" id="PF09084">
    <property type="entry name" value="NMT1"/>
    <property type="match status" value="1"/>
</dbReference>
<gene>
    <name evidence="5" type="ORF">JOF56_001604</name>
</gene>
<accession>A0ABS4TB61</accession>